<comment type="caution">
    <text evidence="2">The sequence shown here is derived from an EMBL/GenBank/DDBJ whole genome shotgun (WGS) entry which is preliminary data.</text>
</comment>
<gene>
    <name evidence="2" type="ORF">HGRIS_005998</name>
</gene>
<feature type="region of interest" description="Disordered" evidence="1">
    <location>
        <begin position="1"/>
        <end position="21"/>
    </location>
</feature>
<organism evidence="2 3">
    <name type="scientific">Hohenbuehelia grisea</name>
    <dbReference type="NCBI Taxonomy" id="104357"/>
    <lineage>
        <taxon>Eukaryota</taxon>
        <taxon>Fungi</taxon>
        <taxon>Dikarya</taxon>
        <taxon>Basidiomycota</taxon>
        <taxon>Agaricomycotina</taxon>
        <taxon>Agaricomycetes</taxon>
        <taxon>Agaricomycetidae</taxon>
        <taxon>Agaricales</taxon>
        <taxon>Pleurotineae</taxon>
        <taxon>Pleurotaceae</taxon>
        <taxon>Hohenbuehelia</taxon>
    </lineage>
</organism>
<sequence length="178" mass="20112">MSTISQVKPSSPATAGDYYRADPTLDAEEDQLYQEAVAKYEEMVKAAAWLQKREADYEEVLQRMIVSRGKRQQLVLESMEECHRQETRVTKAAQLNQELNDNDCIARRTLKRGKRQAVSDHCADGAKGPQASGSRKKMKNPGSLVKSLQSERCANMTAKHDSPRRRKSTRTTRKQGKA</sequence>
<dbReference type="Proteomes" id="UP001556367">
    <property type="component" value="Unassembled WGS sequence"/>
</dbReference>
<keyword evidence="3" id="KW-1185">Reference proteome</keyword>
<feature type="compositionally biased region" description="Polar residues" evidence="1">
    <location>
        <begin position="1"/>
        <end position="13"/>
    </location>
</feature>
<accession>A0ABR3K003</accession>
<evidence type="ECO:0000313" key="3">
    <source>
        <dbReference type="Proteomes" id="UP001556367"/>
    </source>
</evidence>
<name>A0ABR3K003_9AGAR</name>
<dbReference type="EMBL" id="JASNQZ010000001">
    <property type="protein sequence ID" value="KAL0961005.1"/>
    <property type="molecule type" value="Genomic_DNA"/>
</dbReference>
<protein>
    <submittedName>
        <fullName evidence="2">Uncharacterized protein</fullName>
    </submittedName>
</protein>
<evidence type="ECO:0000313" key="2">
    <source>
        <dbReference type="EMBL" id="KAL0961005.1"/>
    </source>
</evidence>
<proteinExistence type="predicted"/>
<evidence type="ECO:0000256" key="1">
    <source>
        <dbReference type="SAM" id="MobiDB-lite"/>
    </source>
</evidence>
<feature type="region of interest" description="Disordered" evidence="1">
    <location>
        <begin position="111"/>
        <end position="178"/>
    </location>
</feature>
<reference evidence="3" key="1">
    <citation type="submission" date="2024-06" db="EMBL/GenBank/DDBJ databases">
        <title>Multi-omics analyses provide insights into the biosynthesis of the anticancer antibiotic pleurotin in Hohenbuehelia grisea.</title>
        <authorList>
            <person name="Weaver J.A."/>
            <person name="Alberti F."/>
        </authorList>
    </citation>
    <scope>NUCLEOTIDE SEQUENCE [LARGE SCALE GENOMIC DNA]</scope>
    <source>
        <strain evidence="3">T-177</strain>
    </source>
</reference>
<feature type="compositionally biased region" description="Basic residues" evidence="1">
    <location>
        <begin position="162"/>
        <end position="178"/>
    </location>
</feature>